<gene>
    <name evidence="1" type="ORF">SAMN05216464_102416</name>
</gene>
<dbReference type="InterPro" id="IPR021725">
    <property type="entry name" value="Cdd1"/>
</dbReference>
<keyword evidence="2" id="KW-1185">Reference proteome</keyword>
<evidence type="ECO:0000313" key="1">
    <source>
        <dbReference type="EMBL" id="SDD73666.1"/>
    </source>
</evidence>
<dbReference type="Proteomes" id="UP000199072">
    <property type="component" value="Unassembled WGS sequence"/>
</dbReference>
<dbReference type="OrthoDB" id="666031at2"/>
<evidence type="ECO:0000313" key="2">
    <source>
        <dbReference type="Proteomes" id="UP000199072"/>
    </source>
</evidence>
<accession>A0A1G6X8L1</accession>
<protein>
    <submittedName>
        <fullName evidence="1">Pathogenicity locus</fullName>
    </submittedName>
</protein>
<dbReference type="EMBL" id="FNAI01000002">
    <property type="protein sequence ID" value="SDD73666.1"/>
    <property type="molecule type" value="Genomic_DNA"/>
</dbReference>
<dbReference type="Pfam" id="PF11731">
    <property type="entry name" value="Cdd1"/>
    <property type="match status" value="1"/>
</dbReference>
<dbReference type="RefSeq" id="WP_091146378.1">
    <property type="nucleotide sequence ID" value="NZ_FNAI01000002.1"/>
</dbReference>
<proteinExistence type="predicted"/>
<dbReference type="STRING" id="1391627.SAMN05216464_102416"/>
<name>A0A1G6X8L1_9SPHI</name>
<organism evidence="1 2">
    <name type="scientific">Mucilaginibacter pineti</name>
    <dbReference type="NCBI Taxonomy" id="1391627"/>
    <lineage>
        <taxon>Bacteria</taxon>
        <taxon>Pseudomonadati</taxon>
        <taxon>Bacteroidota</taxon>
        <taxon>Sphingobacteriia</taxon>
        <taxon>Sphingobacteriales</taxon>
        <taxon>Sphingobacteriaceae</taxon>
        <taxon>Mucilaginibacter</taxon>
    </lineage>
</organism>
<sequence length="161" mass="18549">MKKAINLELTAAEKLLLKSKKILIKDLPRYAIDELIAILNPASMRAKTLNALFEFQSVPSIGVKFAHDLMLLGYYNLAALKDKSGPELLDKYEQKTGAWTDPCVEDQFWLVVHYVNNPHSAKQWWHFTPDRKLFREKHGYPPTRPVKAWHLNYTGRAASSR</sequence>
<dbReference type="AlphaFoldDB" id="A0A1G6X8L1"/>
<reference evidence="1 2" key="1">
    <citation type="submission" date="2016-10" db="EMBL/GenBank/DDBJ databases">
        <authorList>
            <person name="de Groot N.N."/>
        </authorList>
    </citation>
    <scope>NUCLEOTIDE SEQUENCE [LARGE SCALE GENOMIC DNA]</scope>
    <source>
        <strain evidence="1 2">47C3B</strain>
    </source>
</reference>